<evidence type="ECO:0000259" key="6">
    <source>
        <dbReference type="PROSITE" id="PS01124"/>
    </source>
</evidence>
<dbReference type="Gene3D" id="2.60.120.10">
    <property type="entry name" value="Jelly Rolls"/>
    <property type="match status" value="1"/>
</dbReference>
<protein>
    <submittedName>
        <fullName evidence="7">AraC-type DNA-binding protein</fullName>
    </submittedName>
</protein>
<dbReference type="InterPro" id="IPR014710">
    <property type="entry name" value="RmlC-like_jellyroll"/>
</dbReference>
<reference evidence="7 8" key="1">
    <citation type="submission" date="2016-10" db="EMBL/GenBank/DDBJ databases">
        <authorList>
            <person name="de Groot N.N."/>
        </authorList>
    </citation>
    <scope>NUCLEOTIDE SEQUENCE [LARGE SCALE GENOMIC DNA]</scope>
    <source>
        <strain evidence="7 8">DSM 12271</strain>
    </source>
</reference>
<keyword evidence="1" id="KW-0378">Hydrolase</keyword>
<keyword evidence="8" id="KW-1185">Reference proteome</keyword>
<accession>A0A1I0ZBZ6</accession>
<dbReference type="InterPro" id="IPR049166">
    <property type="entry name" value="GH39_cat"/>
</dbReference>
<dbReference type="EMBL" id="FOKI01000019">
    <property type="protein sequence ID" value="SFB22922.1"/>
    <property type="molecule type" value="Genomic_DNA"/>
</dbReference>
<dbReference type="InterPro" id="IPR037923">
    <property type="entry name" value="HTH-like"/>
</dbReference>
<dbReference type="SUPFAM" id="SSF51215">
    <property type="entry name" value="Regulatory protein AraC"/>
    <property type="match status" value="1"/>
</dbReference>
<evidence type="ECO:0000256" key="4">
    <source>
        <dbReference type="ARBA" id="ARBA00023163"/>
    </source>
</evidence>
<dbReference type="RefSeq" id="WP_090041778.1">
    <property type="nucleotide sequence ID" value="NZ_FOKI01000019.1"/>
</dbReference>
<dbReference type="PROSITE" id="PS00041">
    <property type="entry name" value="HTH_ARAC_FAMILY_1"/>
    <property type="match status" value="1"/>
</dbReference>
<organism evidence="7 8">
    <name type="scientific">Clostridium frigidicarnis</name>
    <dbReference type="NCBI Taxonomy" id="84698"/>
    <lineage>
        <taxon>Bacteria</taxon>
        <taxon>Bacillati</taxon>
        <taxon>Bacillota</taxon>
        <taxon>Clostridia</taxon>
        <taxon>Eubacteriales</taxon>
        <taxon>Clostridiaceae</taxon>
        <taxon>Clostridium</taxon>
    </lineage>
</organism>
<dbReference type="SMART" id="SM00342">
    <property type="entry name" value="HTH_ARAC"/>
    <property type="match status" value="1"/>
</dbReference>
<dbReference type="PROSITE" id="PS01124">
    <property type="entry name" value="HTH_ARAC_FAMILY_2"/>
    <property type="match status" value="1"/>
</dbReference>
<evidence type="ECO:0000256" key="2">
    <source>
        <dbReference type="ARBA" id="ARBA00023015"/>
    </source>
</evidence>
<dbReference type="InterPro" id="IPR003313">
    <property type="entry name" value="AraC-bd"/>
</dbReference>
<name>A0A1I0ZBZ6_9CLOT</name>
<dbReference type="InterPro" id="IPR020449">
    <property type="entry name" value="Tscrpt_reg_AraC-type_HTH"/>
</dbReference>
<evidence type="ECO:0000256" key="3">
    <source>
        <dbReference type="ARBA" id="ARBA00023125"/>
    </source>
</evidence>
<evidence type="ECO:0000256" key="5">
    <source>
        <dbReference type="ARBA" id="ARBA00023295"/>
    </source>
</evidence>
<evidence type="ECO:0000256" key="1">
    <source>
        <dbReference type="ARBA" id="ARBA00022801"/>
    </source>
</evidence>
<dbReference type="AlphaFoldDB" id="A0A1I0ZBZ6"/>
<dbReference type="Pfam" id="PF01229">
    <property type="entry name" value="Glyco_hydro_39"/>
    <property type="match status" value="1"/>
</dbReference>
<dbReference type="PRINTS" id="PR00032">
    <property type="entry name" value="HTHARAC"/>
</dbReference>
<dbReference type="Pfam" id="PF12833">
    <property type="entry name" value="HTH_18"/>
    <property type="match status" value="1"/>
</dbReference>
<dbReference type="Pfam" id="PF02311">
    <property type="entry name" value="AraC_binding"/>
    <property type="match status" value="1"/>
</dbReference>
<dbReference type="SUPFAM" id="SSF51011">
    <property type="entry name" value="Glycosyl hydrolase domain"/>
    <property type="match status" value="1"/>
</dbReference>
<keyword evidence="2" id="KW-0805">Transcription regulation</keyword>
<dbReference type="OrthoDB" id="9776971at2"/>
<dbReference type="Gene3D" id="1.10.10.60">
    <property type="entry name" value="Homeodomain-like"/>
    <property type="match status" value="2"/>
</dbReference>
<gene>
    <name evidence="7" type="ORF">SAMN04488528_101932</name>
</gene>
<evidence type="ECO:0000313" key="8">
    <source>
        <dbReference type="Proteomes" id="UP000198619"/>
    </source>
</evidence>
<dbReference type="InterPro" id="IPR018062">
    <property type="entry name" value="HTH_AraC-typ_CS"/>
</dbReference>
<evidence type="ECO:0000313" key="7">
    <source>
        <dbReference type="EMBL" id="SFB22922.1"/>
    </source>
</evidence>
<proteinExistence type="predicted"/>
<dbReference type="SUPFAM" id="SSF46689">
    <property type="entry name" value="Homeodomain-like"/>
    <property type="match status" value="1"/>
</dbReference>
<dbReference type="Gene3D" id="3.20.20.80">
    <property type="entry name" value="Glycosidases"/>
    <property type="match status" value="1"/>
</dbReference>
<keyword evidence="4" id="KW-0804">Transcription</keyword>
<dbReference type="GO" id="GO:0003700">
    <property type="term" value="F:DNA-binding transcription factor activity"/>
    <property type="evidence" value="ECO:0007669"/>
    <property type="project" value="InterPro"/>
</dbReference>
<dbReference type="InterPro" id="IPR009057">
    <property type="entry name" value="Homeodomain-like_sf"/>
</dbReference>
<dbReference type="Proteomes" id="UP000198619">
    <property type="component" value="Unassembled WGS sequence"/>
</dbReference>
<dbReference type="PANTHER" id="PTHR43280">
    <property type="entry name" value="ARAC-FAMILY TRANSCRIPTIONAL REGULATOR"/>
    <property type="match status" value="1"/>
</dbReference>
<dbReference type="STRING" id="84698.SAMN04488528_101932"/>
<dbReference type="InterPro" id="IPR018060">
    <property type="entry name" value="HTH_AraC"/>
</dbReference>
<dbReference type="PANTHER" id="PTHR43280:SF34">
    <property type="entry name" value="ARAC-FAMILY TRANSCRIPTIONAL REGULATOR"/>
    <property type="match status" value="1"/>
</dbReference>
<keyword evidence="3 7" id="KW-0238">DNA-binding</keyword>
<sequence>MRREYVAYDENLPIRIQLVNIREYPIHWHQSIEILMVLKGSINVTIESGDYKVNEKEMEIINLEEAHRIYSDEDNLVVMFHMDPSFFQKYYDDINNMFFYAETSIEEGGQLDEKYDVLRKYLAVLLCEVVQKGEDYDEYIEETLIELLYHLINNFHYLIYEKEELKGNEEQLERYHRIVKYIYNNYNNKISLQDIANKEFLSTQYLSHEIKNTMGLSFKDFVNLTRVDEAIKLLLDTDMNISEISEEIGFSHTRYFNKHFKKHYKLTPMQYRKKYKIDDDKLEKIKKVTSYDLNDVLEYLTPYLEDYDRYNYEERIIKIDVDVSKTIGEFVHDYKESIYMPEAHHMLEEEVINALKVVQDEIEFKYGKVRGIFSRSMGVFNEGVINLKRVKKVIDLILNSDLQPNIIFEEEDFNLERYEEVVNYFISYFIEEYGKYHVGKWIYTIDSKLDKDVKEMLYLILEEKYGFEVEEDEIDCDEDINGTYDTAYMVPYIIHQVVNNKGYENIKVIDELEKVQKANNEIFFGDNGLMNWEGLKKPSYYAYYFLSRLGNNLIDEGDGYIVTSSGEDIQILLYTYSDDMDKIMEVTNINKLRGIRNATERNISLNIKNLWRNYRVTKYETHEKINSCYNQWLTMGSPKFLDDDEIEILKLSSMPIVTLSYGKKTSIHHINAKIKGYGAVLISFKAIK</sequence>
<keyword evidence="5" id="KW-0326">Glycosidase</keyword>
<feature type="domain" description="HTH araC/xylS-type" evidence="6">
    <location>
        <begin position="176"/>
        <end position="274"/>
    </location>
</feature>
<dbReference type="Gene3D" id="2.60.40.1500">
    <property type="entry name" value="Glycosyl hydrolase domain, family 39"/>
    <property type="match status" value="1"/>
</dbReference>
<dbReference type="GO" id="GO:0043565">
    <property type="term" value="F:sequence-specific DNA binding"/>
    <property type="evidence" value="ECO:0007669"/>
    <property type="project" value="InterPro"/>
</dbReference>
<dbReference type="GO" id="GO:0016798">
    <property type="term" value="F:hydrolase activity, acting on glycosyl bonds"/>
    <property type="evidence" value="ECO:0007669"/>
    <property type="project" value="UniProtKB-KW"/>
</dbReference>